<reference evidence="2 3" key="1">
    <citation type="submission" date="2024-07" db="EMBL/GenBank/DDBJ databases">
        <title>Section-level genome sequencing and comparative genomics of Aspergillus sections Usti and Cavernicolus.</title>
        <authorList>
            <consortium name="Lawrence Berkeley National Laboratory"/>
            <person name="Nybo J.L."/>
            <person name="Vesth T.C."/>
            <person name="Theobald S."/>
            <person name="Frisvad J.C."/>
            <person name="Larsen T.O."/>
            <person name="Kjaerboelling I."/>
            <person name="Rothschild-Mancinelli K."/>
            <person name="Lyhne E.K."/>
            <person name="Kogle M.E."/>
            <person name="Barry K."/>
            <person name="Clum A."/>
            <person name="Na H."/>
            <person name="Ledsgaard L."/>
            <person name="Lin J."/>
            <person name="Lipzen A."/>
            <person name="Kuo A."/>
            <person name="Riley R."/>
            <person name="Mondo S."/>
            <person name="Labutti K."/>
            <person name="Haridas S."/>
            <person name="Pangalinan J."/>
            <person name="Salamov A.A."/>
            <person name="Simmons B.A."/>
            <person name="Magnuson J.K."/>
            <person name="Chen J."/>
            <person name="Drula E."/>
            <person name="Henrissat B."/>
            <person name="Wiebenga A."/>
            <person name="Lubbers R.J."/>
            <person name="Gomes A.C."/>
            <person name="Makela M.R."/>
            <person name="Stajich J."/>
            <person name="Grigoriev I.V."/>
            <person name="Mortensen U.H."/>
            <person name="De Vries R.P."/>
            <person name="Baker S.E."/>
            <person name="Andersen M.R."/>
        </authorList>
    </citation>
    <scope>NUCLEOTIDE SEQUENCE [LARGE SCALE GENOMIC DNA]</scope>
    <source>
        <strain evidence="2 3">CBS 123904</strain>
    </source>
</reference>
<evidence type="ECO:0000256" key="1">
    <source>
        <dbReference type="SAM" id="Phobius"/>
    </source>
</evidence>
<dbReference type="EMBL" id="JBFXLU010000117">
    <property type="protein sequence ID" value="KAL2840794.1"/>
    <property type="molecule type" value="Genomic_DNA"/>
</dbReference>
<evidence type="ECO:0000313" key="3">
    <source>
        <dbReference type="Proteomes" id="UP001610446"/>
    </source>
</evidence>
<gene>
    <name evidence="2" type="ORF">BJY01DRAFT_15954</name>
</gene>
<accession>A0ABR4JMG3</accession>
<keyword evidence="1" id="KW-0812">Transmembrane</keyword>
<keyword evidence="3" id="KW-1185">Reference proteome</keyword>
<feature type="transmembrane region" description="Helical" evidence="1">
    <location>
        <begin position="41"/>
        <end position="59"/>
    </location>
</feature>
<dbReference type="Proteomes" id="UP001610446">
    <property type="component" value="Unassembled WGS sequence"/>
</dbReference>
<comment type="caution">
    <text evidence="2">The sequence shown here is derived from an EMBL/GenBank/DDBJ whole genome shotgun (WGS) entry which is preliminary data.</text>
</comment>
<proteinExistence type="predicted"/>
<sequence length="102" mass="11204">MKCDQVRLLSSVIRTEPQPPRLPPSCDGRGCFLRSEPFCPIAWGGFAAPIVMAMGGGVIKSSKKRRGLSFERRHPLDMTPVNSRVALTACPLKILLWASNIL</sequence>
<organism evidence="2 3">
    <name type="scientific">Aspergillus pseudoustus</name>
    <dbReference type="NCBI Taxonomy" id="1810923"/>
    <lineage>
        <taxon>Eukaryota</taxon>
        <taxon>Fungi</taxon>
        <taxon>Dikarya</taxon>
        <taxon>Ascomycota</taxon>
        <taxon>Pezizomycotina</taxon>
        <taxon>Eurotiomycetes</taxon>
        <taxon>Eurotiomycetidae</taxon>
        <taxon>Eurotiales</taxon>
        <taxon>Aspergillaceae</taxon>
        <taxon>Aspergillus</taxon>
        <taxon>Aspergillus subgen. Nidulantes</taxon>
    </lineage>
</organism>
<protein>
    <submittedName>
        <fullName evidence="2">Uncharacterized protein</fullName>
    </submittedName>
</protein>
<keyword evidence="1" id="KW-0472">Membrane</keyword>
<keyword evidence="1" id="KW-1133">Transmembrane helix</keyword>
<name>A0ABR4JMG3_9EURO</name>
<evidence type="ECO:0000313" key="2">
    <source>
        <dbReference type="EMBL" id="KAL2840794.1"/>
    </source>
</evidence>